<keyword evidence="3" id="KW-1185">Reference proteome</keyword>
<organism evidence="2 3">
    <name type="scientific">Drechslerella dactyloides</name>
    <name type="common">Nematode-trapping fungus</name>
    <name type="synonym">Arthrobotrys dactyloides</name>
    <dbReference type="NCBI Taxonomy" id="74499"/>
    <lineage>
        <taxon>Eukaryota</taxon>
        <taxon>Fungi</taxon>
        <taxon>Dikarya</taxon>
        <taxon>Ascomycota</taxon>
        <taxon>Pezizomycotina</taxon>
        <taxon>Orbiliomycetes</taxon>
        <taxon>Orbiliales</taxon>
        <taxon>Orbiliaceae</taxon>
        <taxon>Drechslerella</taxon>
    </lineage>
</organism>
<dbReference type="Proteomes" id="UP001221413">
    <property type="component" value="Unassembled WGS sequence"/>
</dbReference>
<reference evidence="2" key="1">
    <citation type="submission" date="2023-01" db="EMBL/GenBank/DDBJ databases">
        <title>The chitinases involved in constricting ring structure development in the nematode-trapping fungus Drechslerella dactyloides.</title>
        <authorList>
            <person name="Wang R."/>
            <person name="Zhang L."/>
            <person name="Tang P."/>
            <person name="Li S."/>
            <person name="Liang L."/>
        </authorList>
    </citation>
    <scope>NUCLEOTIDE SEQUENCE</scope>
    <source>
        <strain evidence="2">YMF1.00031</strain>
    </source>
</reference>
<proteinExistence type="predicted"/>
<evidence type="ECO:0000313" key="2">
    <source>
        <dbReference type="EMBL" id="KAJ6260318.1"/>
    </source>
</evidence>
<dbReference type="EMBL" id="JAQGDS010000005">
    <property type="protein sequence ID" value="KAJ6260318.1"/>
    <property type="molecule type" value="Genomic_DNA"/>
</dbReference>
<evidence type="ECO:0000313" key="3">
    <source>
        <dbReference type="Proteomes" id="UP001221413"/>
    </source>
</evidence>
<name>A0AAD6NKP7_DREDA</name>
<gene>
    <name evidence="2" type="ORF">Dda_4543</name>
</gene>
<accession>A0AAD6NKP7</accession>
<evidence type="ECO:0000256" key="1">
    <source>
        <dbReference type="SAM" id="MobiDB-lite"/>
    </source>
</evidence>
<protein>
    <submittedName>
        <fullName evidence="2">Uncharacterized protein</fullName>
    </submittedName>
</protein>
<feature type="region of interest" description="Disordered" evidence="1">
    <location>
        <begin position="322"/>
        <end position="349"/>
    </location>
</feature>
<sequence length="374" mass="41156">MASNMPTSPAFNSSDLENIDSTLTSLGFSTPENDTLKRRPEYYRTRVPVSISNSRKIEKRIAAPQAYVVCPNIDSVVYDMDPDPSAYPVVVRHDTTNPNAVEAPDRRADFRIATNPDPAVRNAVLPRIWAMAYHWLKVCQECECEDGQVTEGRQGSKCDYYAALECPSWYNCYCFLPADKPLKESMHKDPHRDGDALGVLTQWEKLKAKHHDSLPLIRGSIPPQKPVKADEGFSISVHKESVASTNEPYYVEGPSKGQTWDWLRNLRGLRNPLMGISLGASYAAFLADATFNRNAARLRGAGPPITITRRAVDGHSDALSAADETTVDKGGAVPRTNMQGDGAVKSSGRRGSEVDLDLVRGSISIVPLILWALS</sequence>
<dbReference type="AlphaFoldDB" id="A0AAD6NKP7"/>
<comment type="caution">
    <text evidence="2">The sequence shown here is derived from an EMBL/GenBank/DDBJ whole genome shotgun (WGS) entry which is preliminary data.</text>
</comment>